<feature type="compositionally biased region" description="Basic and acidic residues" evidence="1">
    <location>
        <begin position="14"/>
        <end position="43"/>
    </location>
</feature>
<feature type="region of interest" description="Disordered" evidence="1">
    <location>
        <begin position="931"/>
        <end position="1059"/>
    </location>
</feature>
<comment type="caution">
    <text evidence="2">The sequence shown here is derived from an EMBL/GenBank/DDBJ whole genome shotgun (WGS) entry which is preliminary data.</text>
</comment>
<accession>A0A388M359</accession>
<feature type="compositionally biased region" description="Basic and acidic residues" evidence="1">
    <location>
        <begin position="1049"/>
        <end position="1059"/>
    </location>
</feature>
<proteinExistence type="predicted"/>
<feature type="compositionally biased region" description="Basic and acidic residues" evidence="1">
    <location>
        <begin position="69"/>
        <end position="83"/>
    </location>
</feature>
<reference evidence="2 3" key="1">
    <citation type="journal article" date="2018" name="Cell">
        <title>The Chara Genome: Secondary Complexity and Implications for Plant Terrestrialization.</title>
        <authorList>
            <person name="Nishiyama T."/>
            <person name="Sakayama H."/>
            <person name="Vries J.D."/>
            <person name="Buschmann H."/>
            <person name="Saint-Marcoux D."/>
            <person name="Ullrich K.K."/>
            <person name="Haas F.B."/>
            <person name="Vanderstraeten L."/>
            <person name="Becker D."/>
            <person name="Lang D."/>
            <person name="Vosolsobe S."/>
            <person name="Rombauts S."/>
            <person name="Wilhelmsson P.K.I."/>
            <person name="Janitza P."/>
            <person name="Kern R."/>
            <person name="Heyl A."/>
            <person name="Rumpler F."/>
            <person name="Villalobos L.I.A.C."/>
            <person name="Clay J.M."/>
            <person name="Skokan R."/>
            <person name="Toyoda A."/>
            <person name="Suzuki Y."/>
            <person name="Kagoshima H."/>
            <person name="Schijlen E."/>
            <person name="Tajeshwar N."/>
            <person name="Catarino B."/>
            <person name="Hetherington A.J."/>
            <person name="Saltykova A."/>
            <person name="Bonnot C."/>
            <person name="Breuninger H."/>
            <person name="Symeonidi A."/>
            <person name="Radhakrishnan G.V."/>
            <person name="Van Nieuwerburgh F."/>
            <person name="Deforce D."/>
            <person name="Chang C."/>
            <person name="Karol K.G."/>
            <person name="Hedrich R."/>
            <person name="Ulvskov P."/>
            <person name="Glockner G."/>
            <person name="Delwiche C.F."/>
            <person name="Petrasek J."/>
            <person name="Van de Peer Y."/>
            <person name="Friml J."/>
            <person name="Beilby M."/>
            <person name="Dolan L."/>
            <person name="Kohara Y."/>
            <person name="Sugano S."/>
            <person name="Fujiyama A."/>
            <person name="Delaux P.-M."/>
            <person name="Quint M."/>
            <person name="TheiBen G."/>
            <person name="Hagemann M."/>
            <person name="Harholt J."/>
            <person name="Dunand C."/>
            <person name="Zachgo S."/>
            <person name="Langdale J."/>
            <person name="Maumus F."/>
            <person name="Straeten D.V.D."/>
            <person name="Gould S.B."/>
            <person name="Rensing S.A."/>
        </authorList>
    </citation>
    <scope>NUCLEOTIDE SEQUENCE [LARGE SCALE GENOMIC DNA]</scope>
    <source>
        <strain evidence="2 3">S276</strain>
    </source>
</reference>
<name>A0A388M359_CHABU</name>
<evidence type="ECO:0000256" key="1">
    <source>
        <dbReference type="SAM" id="MobiDB-lite"/>
    </source>
</evidence>
<feature type="region of interest" description="Disordered" evidence="1">
    <location>
        <begin position="1169"/>
        <end position="1234"/>
    </location>
</feature>
<feature type="compositionally biased region" description="Gly residues" evidence="1">
    <location>
        <begin position="983"/>
        <end position="1009"/>
    </location>
</feature>
<evidence type="ECO:0000313" key="2">
    <source>
        <dbReference type="EMBL" id="GBG89018.1"/>
    </source>
</evidence>
<feature type="region of interest" description="Disordered" evidence="1">
    <location>
        <begin position="1078"/>
        <end position="1100"/>
    </location>
</feature>
<sequence length="1465" mass="161363">MGAVRKSSGGEPTSSEKKRERRRVMQEEVAEETCRMNRMKEQSEPVMGGDGGDVGERALGKRAPGMRGGQEHGVGKRPSKEEGAMASKKARRPGGLTIREGQAIGGGDSAHPGAAVARKPSGKSKRKVAAEEGDGQNKPRRRKTAEAAGGGEQAVGKQCDQAAAFWLEYERNDDGEIVEKEFPVQLFIDPRKVCDIPPWERYYNHHSLNHENVDHIKAAMLSKFLKEKGKIWMKNPLVLAPIYNPVTHRPEIADRVHKDVFKPEDKDKYYYYPVNGQHTMAAVKESMFELWKMHLWPVRVVWFSDEDFHGYVQVSLNENTRHKMSKQRSQKAAFEDMREAWEKEGRSVAIQGNPSGKEVEKQKFFKFQKLILGKSPNDSHWSLAKKDLTLADKKYVAAVCNTLRQWMPLVTAGDDVFRKGMEFYEKWAEGKLLGGDGKTPLSRPDKYMLDKSPGLEAIPEMGSKGTAGETKMGWPDIFCWQCLADMTDAEKLSILDDILGLRGVFVQSAGGHLKRQYKPGVKDMVVTRKVDCVMLRLFHYILFLETEEDEAVTRYGSIFFQTEGQLLAEFGPRGLTKQVWVELRKHFQGAVEYVNTCKRTLPHEKESLDDAKRLYEDDKFPKSFEKSVWKWVRHAQKQVTVRGGNTLVEDCDRLYVIFNGENLEDNTVAVYPASSPTKASCAHGPSPAKHAVVARSKAACSSDPSGQAVACFDVAEEERFPRSMWEEGCMTSVVGPAYGETERNPSHLLRLLDNFCKACQTVFFFGKPHAFVVWELLRNGRNVVALENEARMIDYLVEFVKTRVEDRRNDCSFVLTTGERKWDAKRDMYWKLPGNKRTEVWDFLFQPGPPSQTDLEYMKDADGKWKGMKKLGAGQFKRKARDALVEHLSLMNPERSDRDVAAYAVQKLNELYAKKMLEFRAPFYTLETAPSRGIDWRMPPPPSGGQSPGRGGGGDDGDSGGGGGDGSQFAGKATGVTSSGEKASGGKGSSGKVSGGKGSGEKASGGKGSSGKDSSGKGSGGKGSGGKGSGGKGSGGKRRTSASPQYMETDPHCVGSRDSDMRDVATLRSDQMRVDSHLSARTLFPNAEESPSRRAQQRSPVLNTLLVEEGGRLQHTAAAPMRRDHSLIGTTSSFCLECGTPALRRTEVLVEGPPAGVLETGFGEYERHASEGVPLDVYSESAPTPGEEERSSGTRAVQREEETQRWQSRKVLETGGSEWEPHASEGASLDTNNESALQRKEDTQHWPAREVVKGLDAGVLVTGTSEEVQHSRSTVPTTREGVVKGGGEPVVEGGEVMVGIRMDPQRKDDDSSPSRCVEEQGDRASVHSTGREMVVHKAIKLGNDSAFTELVSDSGVAEVHNVESSMEGGEVAVSVKMDPERKDHDSPSTCCDEEQGDRASVLSTGREMVLHEVIDLPSDSAATELVSDTTVAEVQNVESSMDVGAVARQEDNFPQRAPDHGKICE</sequence>
<feature type="compositionally biased region" description="Basic and acidic residues" evidence="1">
    <location>
        <begin position="1187"/>
        <end position="1204"/>
    </location>
</feature>
<evidence type="ECO:0000313" key="3">
    <source>
        <dbReference type="Proteomes" id="UP000265515"/>
    </source>
</evidence>
<feature type="compositionally biased region" description="Gly residues" evidence="1">
    <location>
        <begin position="1017"/>
        <end position="1034"/>
    </location>
</feature>
<dbReference type="Gramene" id="GBG89018">
    <property type="protein sequence ID" value="GBG89018"/>
    <property type="gene ID" value="CBR_g48627"/>
</dbReference>
<feature type="compositionally biased region" description="Gly residues" evidence="1">
    <location>
        <begin position="946"/>
        <end position="966"/>
    </location>
</feature>
<feature type="region of interest" description="Disordered" evidence="1">
    <location>
        <begin position="1302"/>
        <end position="1327"/>
    </location>
</feature>
<dbReference type="EMBL" id="BFEA01000710">
    <property type="protein sequence ID" value="GBG89018.1"/>
    <property type="molecule type" value="Genomic_DNA"/>
</dbReference>
<protein>
    <submittedName>
        <fullName evidence="2">Uncharacterized protein</fullName>
    </submittedName>
</protein>
<feature type="compositionally biased region" description="Basic and acidic residues" evidence="1">
    <location>
        <begin position="1303"/>
        <end position="1327"/>
    </location>
</feature>
<feature type="region of interest" description="Disordered" evidence="1">
    <location>
        <begin position="1"/>
        <end position="154"/>
    </location>
</feature>
<dbReference type="Proteomes" id="UP000265515">
    <property type="component" value="Unassembled WGS sequence"/>
</dbReference>
<keyword evidence="3" id="KW-1185">Reference proteome</keyword>
<organism evidence="2 3">
    <name type="scientific">Chara braunii</name>
    <name type="common">Braun's stonewort</name>
    <dbReference type="NCBI Taxonomy" id="69332"/>
    <lineage>
        <taxon>Eukaryota</taxon>
        <taxon>Viridiplantae</taxon>
        <taxon>Streptophyta</taxon>
        <taxon>Charophyceae</taxon>
        <taxon>Charales</taxon>
        <taxon>Characeae</taxon>
        <taxon>Chara</taxon>
    </lineage>
</organism>
<gene>
    <name evidence="2" type="ORF">CBR_g48627</name>
</gene>